<dbReference type="Gene3D" id="2.30.42.10">
    <property type="match status" value="1"/>
</dbReference>
<dbReference type="PANTHER" id="PTHR32060:SF30">
    <property type="entry name" value="CARBOXY-TERMINAL PROCESSING PROTEASE CTPA"/>
    <property type="match status" value="1"/>
</dbReference>
<keyword evidence="4 5" id="KW-0720">Serine protease</keyword>
<dbReference type="SMART" id="SM00245">
    <property type="entry name" value="TSPc"/>
    <property type="match status" value="1"/>
</dbReference>
<dbReference type="FunFam" id="2.30.42.10:FF:000063">
    <property type="entry name" value="Peptidase, S41 family"/>
    <property type="match status" value="1"/>
</dbReference>
<dbReference type="PANTHER" id="PTHR32060">
    <property type="entry name" value="TAIL-SPECIFIC PROTEASE"/>
    <property type="match status" value="1"/>
</dbReference>
<keyword evidence="6" id="KW-0812">Transmembrane</keyword>
<comment type="caution">
    <text evidence="8">The sequence shown here is derived from an EMBL/GenBank/DDBJ whole genome shotgun (WGS) entry which is preliminary data.</text>
</comment>
<dbReference type="InterPro" id="IPR029045">
    <property type="entry name" value="ClpP/crotonase-like_dom_sf"/>
</dbReference>
<dbReference type="InterPro" id="IPR036034">
    <property type="entry name" value="PDZ_sf"/>
</dbReference>
<dbReference type="GO" id="GO:0006508">
    <property type="term" value="P:proteolysis"/>
    <property type="evidence" value="ECO:0007669"/>
    <property type="project" value="UniProtKB-KW"/>
</dbReference>
<dbReference type="InterPro" id="IPR041489">
    <property type="entry name" value="PDZ_6"/>
</dbReference>
<dbReference type="GO" id="GO:0004175">
    <property type="term" value="F:endopeptidase activity"/>
    <property type="evidence" value="ECO:0007669"/>
    <property type="project" value="TreeGrafter"/>
</dbReference>
<dbReference type="AlphaFoldDB" id="A0A1F5VK52"/>
<evidence type="ECO:0000256" key="5">
    <source>
        <dbReference type="RuleBase" id="RU004404"/>
    </source>
</evidence>
<dbReference type="Pfam" id="PF03572">
    <property type="entry name" value="Peptidase_S41"/>
    <property type="match status" value="1"/>
</dbReference>
<evidence type="ECO:0000256" key="1">
    <source>
        <dbReference type="ARBA" id="ARBA00009179"/>
    </source>
</evidence>
<dbReference type="Gene3D" id="3.90.226.10">
    <property type="entry name" value="2-enoyl-CoA Hydratase, Chain A, domain 1"/>
    <property type="match status" value="1"/>
</dbReference>
<dbReference type="GO" id="GO:0008236">
    <property type="term" value="F:serine-type peptidase activity"/>
    <property type="evidence" value="ECO:0007669"/>
    <property type="project" value="UniProtKB-KW"/>
</dbReference>
<dbReference type="SMART" id="SM00228">
    <property type="entry name" value="PDZ"/>
    <property type="match status" value="1"/>
</dbReference>
<dbReference type="InterPro" id="IPR055210">
    <property type="entry name" value="CtpA/B_N"/>
</dbReference>
<dbReference type="Pfam" id="PF22694">
    <property type="entry name" value="CtpB_N-like"/>
    <property type="match status" value="1"/>
</dbReference>
<evidence type="ECO:0000256" key="4">
    <source>
        <dbReference type="ARBA" id="ARBA00022825"/>
    </source>
</evidence>
<dbReference type="InterPro" id="IPR005151">
    <property type="entry name" value="Tail-specific_protease"/>
</dbReference>
<dbReference type="Proteomes" id="UP000177451">
    <property type="component" value="Unassembled WGS sequence"/>
</dbReference>
<keyword evidence="6" id="KW-0472">Membrane</keyword>
<dbReference type="NCBIfam" id="TIGR00225">
    <property type="entry name" value="prc"/>
    <property type="match status" value="1"/>
</dbReference>
<dbReference type="SUPFAM" id="SSF52096">
    <property type="entry name" value="ClpP/crotonase"/>
    <property type="match status" value="1"/>
</dbReference>
<gene>
    <name evidence="8" type="ORF">A2Z53_03150</name>
</gene>
<evidence type="ECO:0000256" key="2">
    <source>
        <dbReference type="ARBA" id="ARBA00022670"/>
    </source>
</evidence>
<dbReference type="PROSITE" id="PS50106">
    <property type="entry name" value="PDZ"/>
    <property type="match status" value="1"/>
</dbReference>
<keyword evidence="2 5" id="KW-0645">Protease</keyword>
<evidence type="ECO:0000256" key="3">
    <source>
        <dbReference type="ARBA" id="ARBA00022801"/>
    </source>
</evidence>
<keyword evidence="6" id="KW-1133">Transmembrane helix</keyword>
<evidence type="ECO:0000313" key="9">
    <source>
        <dbReference type="Proteomes" id="UP000177451"/>
    </source>
</evidence>
<name>A0A1F5VK52_9BACT</name>
<evidence type="ECO:0000259" key="7">
    <source>
        <dbReference type="PROSITE" id="PS50106"/>
    </source>
</evidence>
<keyword evidence="3 5" id="KW-0378">Hydrolase</keyword>
<dbReference type="SUPFAM" id="SSF50156">
    <property type="entry name" value="PDZ domain-like"/>
    <property type="match status" value="1"/>
</dbReference>
<evidence type="ECO:0000256" key="6">
    <source>
        <dbReference type="SAM" id="Phobius"/>
    </source>
</evidence>
<feature type="transmembrane region" description="Helical" evidence="6">
    <location>
        <begin position="9"/>
        <end position="31"/>
    </location>
</feature>
<dbReference type="Gene3D" id="3.30.750.44">
    <property type="match status" value="1"/>
</dbReference>
<organism evidence="8 9">
    <name type="scientific">Candidatus Giovannonibacteria bacterium RIFCSPHIGHO2_02_42_15</name>
    <dbReference type="NCBI Taxonomy" id="1798329"/>
    <lineage>
        <taxon>Bacteria</taxon>
        <taxon>Candidatus Giovannoniibacteriota</taxon>
    </lineage>
</organism>
<dbReference type="InterPro" id="IPR001478">
    <property type="entry name" value="PDZ"/>
</dbReference>
<dbReference type="InterPro" id="IPR004447">
    <property type="entry name" value="Peptidase_S41A"/>
</dbReference>
<dbReference type="CDD" id="cd06782">
    <property type="entry name" value="cpPDZ_CPP-like"/>
    <property type="match status" value="1"/>
</dbReference>
<dbReference type="GO" id="GO:0030288">
    <property type="term" value="C:outer membrane-bounded periplasmic space"/>
    <property type="evidence" value="ECO:0007669"/>
    <property type="project" value="TreeGrafter"/>
</dbReference>
<protein>
    <recommendedName>
        <fullName evidence="7">PDZ domain-containing protein</fullName>
    </recommendedName>
</protein>
<sequence>MDDSKQRKIFLIIGSILVLAIVFGSGAIFGYSQRPEVEKITSVFNKEREKPPEIDFEPFWRAWRIVEEKYAGTDDINRQKMVWGAIQGALASLGDPYTTFFPPEEKKLFESEIKGSFGGVGMEIGLRKGILTVISPIKGTPAFRTGIKPGDKILKIDEKETLDISTDEAVRLIRGEPGTNVSLLILSEASDAPREVLVTREIIQIPVIDTEVKDNVFIIQLYNFSERTPQEFQSAMKKFSTSGTDRIILDLRNNPGGFLEVAVDVSSWFLEPGQIVAREKFKNGDETLYRSRGYKTINNLPLVVLVNNGSASASEIVAGALRDHKVATMVGQKTFGKGSVQELIDLTGDTSLKVTIARWLTPNGDSISESGLIPEVEIKNNEDDESKGIDRELEKAIETVKNIR</sequence>
<comment type="similarity">
    <text evidence="1 5">Belongs to the peptidase S41A family.</text>
</comment>
<dbReference type="EMBL" id="MFHH01000050">
    <property type="protein sequence ID" value="OGF63847.1"/>
    <property type="molecule type" value="Genomic_DNA"/>
</dbReference>
<dbReference type="CDD" id="cd07560">
    <property type="entry name" value="Peptidase_S41_CPP"/>
    <property type="match status" value="1"/>
</dbReference>
<evidence type="ECO:0000313" key="8">
    <source>
        <dbReference type="EMBL" id="OGF63847.1"/>
    </source>
</evidence>
<accession>A0A1F5VK52</accession>
<proteinExistence type="inferred from homology"/>
<feature type="domain" description="PDZ" evidence="7">
    <location>
        <begin position="114"/>
        <end position="174"/>
    </location>
</feature>
<dbReference type="GO" id="GO:0007165">
    <property type="term" value="P:signal transduction"/>
    <property type="evidence" value="ECO:0007669"/>
    <property type="project" value="TreeGrafter"/>
</dbReference>
<reference evidence="8 9" key="1">
    <citation type="journal article" date="2016" name="Nat. Commun.">
        <title>Thousands of microbial genomes shed light on interconnected biogeochemical processes in an aquifer system.</title>
        <authorList>
            <person name="Anantharaman K."/>
            <person name="Brown C.T."/>
            <person name="Hug L.A."/>
            <person name="Sharon I."/>
            <person name="Castelle C.J."/>
            <person name="Probst A.J."/>
            <person name="Thomas B.C."/>
            <person name="Singh A."/>
            <person name="Wilkins M.J."/>
            <person name="Karaoz U."/>
            <person name="Brodie E.L."/>
            <person name="Williams K.H."/>
            <person name="Hubbard S.S."/>
            <person name="Banfield J.F."/>
        </authorList>
    </citation>
    <scope>NUCLEOTIDE SEQUENCE [LARGE SCALE GENOMIC DNA]</scope>
</reference>
<dbReference type="Pfam" id="PF17820">
    <property type="entry name" value="PDZ_6"/>
    <property type="match status" value="1"/>
</dbReference>